<dbReference type="PROSITE" id="PS50088">
    <property type="entry name" value="ANK_REPEAT"/>
    <property type="match status" value="4"/>
</dbReference>
<proteinExistence type="predicted"/>
<evidence type="ECO:0000256" key="2">
    <source>
        <dbReference type="ARBA" id="ARBA00023043"/>
    </source>
</evidence>
<reference evidence="4 5" key="1">
    <citation type="journal article" date="2024" name="bioRxiv">
        <title>A reference genome for Trichogramma kaykai: A tiny desert-dwelling parasitoid wasp with competing sex-ratio distorters.</title>
        <authorList>
            <person name="Culotta J."/>
            <person name="Lindsey A.R."/>
        </authorList>
    </citation>
    <scope>NUCLEOTIDE SEQUENCE [LARGE SCALE GENOMIC DNA]</scope>
    <source>
        <strain evidence="4 5">KSX58</strain>
    </source>
</reference>
<keyword evidence="1" id="KW-0677">Repeat</keyword>
<dbReference type="SUPFAM" id="SSF48403">
    <property type="entry name" value="Ankyrin repeat"/>
    <property type="match status" value="1"/>
</dbReference>
<protein>
    <recommendedName>
        <fullName evidence="6">PRANC domain-containing protein</fullName>
    </recommendedName>
</protein>
<evidence type="ECO:0000256" key="3">
    <source>
        <dbReference type="PROSITE-ProRule" id="PRU00023"/>
    </source>
</evidence>
<evidence type="ECO:0008006" key="6">
    <source>
        <dbReference type="Google" id="ProtNLM"/>
    </source>
</evidence>
<accession>A0ABD2WI70</accession>
<keyword evidence="5" id="KW-1185">Reference proteome</keyword>
<dbReference type="InterPro" id="IPR036770">
    <property type="entry name" value="Ankyrin_rpt-contain_sf"/>
</dbReference>
<evidence type="ECO:0000256" key="1">
    <source>
        <dbReference type="ARBA" id="ARBA00022737"/>
    </source>
</evidence>
<feature type="repeat" description="ANK" evidence="3">
    <location>
        <begin position="342"/>
        <end position="374"/>
    </location>
</feature>
<gene>
    <name evidence="4" type="ORF">TKK_012714</name>
</gene>
<dbReference type="SMART" id="SM00248">
    <property type="entry name" value="ANK"/>
    <property type="match status" value="9"/>
</dbReference>
<name>A0ABD2WI70_9HYME</name>
<feature type="repeat" description="ANK" evidence="3">
    <location>
        <begin position="74"/>
        <end position="106"/>
    </location>
</feature>
<evidence type="ECO:0000313" key="5">
    <source>
        <dbReference type="Proteomes" id="UP001627154"/>
    </source>
</evidence>
<dbReference type="EMBL" id="JBJJXI010000102">
    <property type="protein sequence ID" value="KAL3392658.1"/>
    <property type="molecule type" value="Genomic_DNA"/>
</dbReference>
<dbReference type="Pfam" id="PF12796">
    <property type="entry name" value="Ank_2"/>
    <property type="match status" value="2"/>
</dbReference>
<feature type="repeat" description="ANK" evidence="3">
    <location>
        <begin position="268"/>
        <end position="300"/>
    </location>
</feature>
<keyword evidence="2 3" id="KW-0040">ANK repeat</keyword>
<dbReference type="InterPro" id="IPR002110">
    <property type="entry name" value="Ankyrin_rpt"/>
</dbReference>
<dbReference type="Pfam" id="PF00023">
    <property type="entry name" value="Ank"/>
    <property type="match status" value="1"/>
</dbReference>
<dbReference type="AlphaFoldDB" id="A0ABD2WI70"/>
<comment type="caution">
    <text evidence="4">The sequence shown here is derived from an EMBL/GenBank/DDBJ whole genome shotgun (WGS) entry which is preliminary data.</text>
</comment>
<dbReference type="PANTHER" id="PTHR24198">
    <property type="entry name" value="ANKYRIN REPEAT AND PROTEIN KINASE DOMAIN-CONTAINING PROTEIN"/>
    <property type="match status" value="1"/>
</dbReference>
<dbReference type="PANTHER" id="PTHR24198:SF165">
    <property type="entry name" value="ANKYRIN REPEAT-CONTAINING PROTEIN-RELATED"/>
    <property type="match status" value="1"/>
</dbReference>
<organism evidence="4 5">
    <name type="scientific">Trichogramma kaykai</name>
    <dbReference type="NCBI Taxonomy" id="54128"/>
    <lineage>
        <taxon>Eukaryota</taxon>
        <taxon>Metazoa</taxon>
        <taxon>Ecdysozoa</taxon>
        <taxon>Arthropoda</taxon>
        <taxon>Hexapoda</taxon>
        <taxon>Insecta</taxon>
        <taxon>Pterygota</taxon>
        <taxon>Neoptera</taxon>
        <taxon>Endopterygota</taxon>
        <taxon>Hymenoptera</taxon>
        <taxon>Apocrita</taxon>
        <taxon>Proctotrupomorpha</taxon>
        <taxon>Chalcidoidea</taxon>
        <taxon>Trichogrammatidae</taxon>
        <taxon>Trichogramma</taxon>
    </lineage>
</organism>
<feature type="repeat" description="ANK" evidence="3">
    <location>
        <begin position="412"/>
        <end position="440"/>
    </location>
</feature>
<dbReference type="Proteomes" id="UP001627154">
    <property type="component" value="Unassembled WGS sequence"/>
</dbReference>
<dbReference type="Gene3D" id="1.25.40.20">
    <property type="entry name" value="Ankyrin repeat-containing domain"/>
    <property type="match status" value="3"/>
</dbReference>
<dbReference type="PROSITE" id="PS50297">
    <property type="entry name" value="ANK_REP_REGION"/>
    <property type="match status" value="4"/>
</dbReference>
<sequence>MNNKDIHFATGTIMLAFFGSKKNCNSDNDNKQQGGKPLSRLTHFHIACLHGCYNVVKKFLELGQVDPNLLVPETGDSPLHLALNNEREEVAELLLRSGGDPNLANADGSTALHLICSKGLVDLAKILFEVSQENNRPVQVDARDKFGNTSLLVVVDDAHRYLRLKESHKYVESPLKHAYEDYRYTMLWVRLLRLSRNDLIDRIEYRRREDLVQLLLRQGLDSNLANADGLTPLHCICKDYYDDDRRLAQLLFDNKFNQPCRVDAQDNLGNTSLHLALKYDNIVVAELLLRSGANPNLANEEGLTPLHHICQRSRNFYRIEIKFFSINDEVNQQVHIDARDKSDNTPLHLALRQNNRTAVESLLKRGANPNLTDAEVLTSLHLIYLMGYHGRTKMLLEICDELNQPLEIEAKLGRTPLQWAVAGLQPEMVDFLLDRGADLSNFVFPTQSHFDECSVLLQTWYGKDKLTLLLQLSFGALGVIEQLEKRGYEMDRSDVLTIMTLLYGNSGFFEKSKQERLRVAKICCYDDEEFTSKAKEIMINSTYSLYDLTRIEPKEAKKITLFADYFKFVLMDDNLNKFFSKPLRVACISVSLYLFEKLSRGFFQEWAMDPFWVLIHYRLPVEICEIILEKLENQDLCNIYLAAKLQNS</sequence>
<evidence type="ECO:0000313" key="4">
    <source>
        <dbReference type="EMBL" id="KAL3392658.1"/>
    </source>
</evidence>